<name>A0ABQ9ZAC7_9CRUS</name>
<keyword evidence="2" id="KW-1185">Reference proteome</keyword>
<protein>
    <submittedName>
        <fullName evidence="1">Uncharacterized protein</fullName>
    </submittedName>
</protein>
<reference evidence="1 2" key="1">
    <citation type="journal article" date="2023" name="Nucleic Acids Res.">
        <title>The hologenome of Daphnia magna reveals possible DNA methylation and microbiome-mediated evolution of the host genome.</title>
        <authorList>
            <person name="Chaturvedi A."/>
            <person name="Li X."/>
            <person name="Dhandapani V."/>
            <person name="Marshall H."/>
            <person name="Kissane S."/>
            <person name="Cuenca-Cambronero M."/>
            <person name="Asole G."/>
            <person name="Calvet F."/>
            <person name="Ruiz-Romero M."/>
            <person name="Marangio P."/>
            <person name="Guigo R."/>
            <person name="Rago D."/>
            <person name="Mirbahai L."/>
            <person name="Eastwood N."/>
            <person name="Colbourne J.K."/>
            <person name="Zhou J."/>
            <person name="Mallon E."/>
            <person name="Orsini L."/>
        </authorList>
    </citation>
    <scope>NUCLEOTIDE SEQUENCE [LARGE SCALE GENOMIC DNA]</scope>
    <source>
        <strain evidence="1">LRV0_1</strain>
    </source>
</reference>
<proteinExistence type="predicted"/>
<organism evidence="1 2">
    <name type="scientific">Daphnia magna</name>
    <dbReference type="NCBI Taxonomy" id="35525"/>
    <lineage>
        <taxon>Eukaryota</taxon>
        <taxon>Metazoa</taxon>
        <taxon>Ecdysozoa</taxon>
        <taxon>Arthropoda</taxon>
        <taxon>Crustacea</taxon>
        <taxon>Branchiopoda</taxon>
        <taxon>Diplostraca</taxon>
        <taxon>Cladocera</taxon>
        <taxon>Anomopoda</taxon>
        <taxon>Daphniidae</taxon>
        <taxon>Daphnia</taxon>
    </lineage>
</organism>
<evidence type="ECO:0000313" key="2">
    <source>
        <dbReference type="Proteomes" id="UP001234178"/>
    </source>
</evidence>
<sequence length="123" mass="14214">MLEEWELCYITLLYLSNKLRLPSTCRDSSAKRSQYSAVSQLHCHVEITTFFNLAPREPPFWKMVADLTDLTKEPHRNRSVPGGPEPIATDRPFFRVDQISFTDLGQTGPRLCLTMARPRFCRP</sequence>
<dbReference type="Proteomes" id="UP001234178">
    <property type="component" value="Unassembled WGS sequence"/>
</dbReference>
<dbReference type="EMBL" id="JAOYFB010000003">
    <property type="protein sequence ID" value="KAK4009798.1"/>
    <property type="molecule type" value="Genomic_DNA"/>
</dbReference>
<evidence type="ECO:0000313" key="1">
    <source>
        <dbReference type="EMBL" id="KAK4009798.1"/>
    </source>
</evidence>
<accession>A0ABQ9ZAC7</accession>
<gene>
    <name evidence="1" type="ORF">OUZ56_018946</name>
</gene>
<comment type="caution">
    <text evidence="1">The sequence shown here is derived from an EMBL/GenBank/DDBJ whole genome shotgun (WGS) entry which is preliminary data.</text>
</comment>